<dbReference type="Proteomes" id="UP000243459">
    <property type="component" value="Chromosome 1"/>
</dbReference>
<organism evidence="2 3">
    <name type="scientific">Asparagus officinalis</name>
    <name type="common">Garden asparagus</name>
    <dbReference type="NCBI Taxonomy" id="4686"/>
    <lineage>
        <taxon>Eukaryota</taxon>
        <taxon>Viridiplantae</taxon>
        <taxon>Streptophyta</taxon>
        <taxon>Embryophyta</taxon>
        <taxon>Tracheophyta</taxon>
        <taxon>Spermatophyta</taxon>
        <taxon>Magnoliopsida</taxon>
        <taxon>Liliopsida</taxon>
        <taxon>Asparagales</taxon>
        <taxon>Asparagaceae</taxon>
        <taxon>Asparagoideae</taxon>
        <taxon>Asparagus</taxon>
    </lineage>
</organism>
<keyword evidence="3" id="KW-1185">Reference proteome</keyword>
<accession>A0A5P1FNH1</accession>
<protein>
    <submittedName>
        <fullName evidence="2">Uncharacterized protein</fullName>
    </submittedName>
</protein>
<evidence type="ECO:0000256" key="1">
    <source>
        <dbReference type="SAM" id="MobiDB-lite"/>
    </source>
</evidence>
<name>A0A5P1FNH1_ASPOF</name>
<dbReference type="AlphaFoldDB" id="A0A5P1FNH1"/>
<proteinExistence type="predicted"/>
<gene>
    <name evidence="2" type="ORF">A4U43_C01F11160</name>
</gene>
<evidence type="ECO:0000313" key="2">
    <source>
        <dbReference type="EMBL" id="ONK79866.1"/>
    </source>
</evidence>
<feature type="region of interest" description="Disordered" evidence="1">
    <location>
        <begin position="45"/>
        <end position="86"/>
    </location>
</feature>
<reference evidence="3" key="1">
    <citation type="journal article" date="2017" name="Nat. Commun.">
        <title>The asparagus genome sheds light on the origin and evolution of a young Y chromosome.</title>
        <authorList>
            <person name="Harkess A."/>
            <person name="Zhou J."/>
            <person name="Xu C."/>
            <person name="Bowers J.E."/>
            <person name="Van der Hulst R."/>
            <person name="Ayyampalayam S."/>
            <person name="Mercati F."/>
            <person name="Riccardi P."/>
            <person name="McKain M.R."/>
            <person name="Kakrana A."/>
            <person name="Tang H."/>
            <person name="Ray J."/>
            <person name="Groenendijk J."/>
            <person name="Arikit S."/>
            <person name="Mathioni S.M."/>
            <person name="Nakano M."/>
            <person name="Shan H."/>
            <person name="Telgmann-Rauber A."/>
            <person name="Kanno A."/>
            <person name="Yue Z."/>
            <person name="Chen H."/>
            <person name="Li W."/>
            <person name="Chen Y."/>
            <person name="Xu X."/>
            <person name="Zhang Y."/>
            <person name="Luo S."/>
            <person name="Chen H."/>
            <person name="Gao J."/>
            <person name="Mao Z."/>
            <person name="Pires J.C."/>
            <person name="Luo M."/>
            <person name="Kudrna D."/>
            <person name="Wing R.A."/>
            <person name="Meyers B.C."/>
            <person name="Yi K."/>
            <person name="Kong H."/>
            <person name="Lavrijsen P."/>
            <person name="Sunseri F."/>
            <person name="Falavigna A."/>
            <person name="Ye Y."/>
            <person name="Leebens-Mack J.H."/>
            <person name="Chen G."/>
        </authorList>
    </citation>
    <scope>NUCLEOTIDE SEQUENCE [LARGE SCALE GENOMIC DNA]</scope>
    <source>
        <strain evidence="3">cv. DH0086</strain>
    </source>
</reference>
<evidence type="ECO:0000313" key="3">
    <source>
        <dbReference type="Proteomes" id="UP000243459"/>
    </source>
</evidence>
<sequence>MEVHCNGDQFTVDINAKNVQLLQMAKWFTKEEYIQAYTPILHPTRGMRHWPHSRLQPLLPPRKENSKKKENNKKRRKDPEEATTIG</sequence>
<dbReference type="EMBL" id="CM007381">
    <property type="protein sequence ID" value="ONK79866.1"/>
    <property type="molecule type" value="Genomic_DNA"/>
</dbReference>
<dbReference type="Gramene" id="ONK79866">
    <property type="protein sequence ID" value="ONK79866"/>
    <property type="gene ID" value="A4U43_C01F11160"/>
</dbReference>